<organism evidence="2 3">
    <name type="scientific">Haematococcus lacustris</name>
    <name type="common">Green alga</name>
    <name type="synonym">Haematococcus pluvialis</name>
    <dbReference type="NCBI Taxonomy" id="44745"/>
    <lineage>
        <taxon>Eukaryota</taxon>
        <taxon>Viridiplantae</taxon>
        <taxon>Chlorophyta</taxon>
        <taxon>core chlorophytes</taxon>
        <taxon>Chlorophyceae</taxon>
        <taxon>CS clade</taxon>
        <taxon>Chlamydomonadales</taxon>
        <taxon>Haematococcaceae</taxon>
        <taxon>Haematococcus</taxon>
    </lineage>
</organism>
<evidence type="ECO:0000313" key="2">
    <source>
        <dbReference type="EMBL" id="GFH22274.1"/>
    </source>
</evidence>
<feature type="coiled-coil region" evidence="1">
    <location>
        <begin position="2"/>
        <end position="29"/>
    </location>
</feature>
<dbReference type="EMBL" id="BLLF01002006">
    <property type="protein sequence ID" value="GFH22274.1"/>
    <property type="molecule type" value="Genomic_DNA"/>
</dbReference>
<accession>A0A699ZU45</accession>
<dbReference type="Proteomes" id="UP000485058">
    <property type="component" value="Unassembled WGS sequence"/>
</dbReference>
<dbReference type="AlphaFoldDB" id="A0A699ZU45"/>
<protein>
    <submittedName>
        <fullName evidence="2">Uncharacterized protein</fullName>
    </submittedName>
</protein>
<evidence type="ECO:0000313" key="3">
    <source>
        <dbReference type="Proteomes" id="UP000485058"/>
    </source>
</evidence>
<evidence type="ECO:0000256" key="1">
    <source>
        <dbReference type="SAM" id="Coils"/>
    </source>
</evidence>
<keyword evidence="3" id="KW-1185">Reference proteome</keyword>
<comment type="caution">
    <text evidence="2">The sequence shown here is derived from an EMBL/GenBank/DDBJ whole genome shotgun (WGS) entry which is preliminary data.</text>
</comment>
<keyword evidence="1" id="KW-0175">Coiled coil</keyword>
<sequence length="379" mass="41281">MIIRLGSDVEELREEVVKLNQTVASLRHELAIALGGSLPASPLRTAGLSNALECLLHFLADSPVHPEMQLPIVDAISFIWHCKKAGLAGNVLPSKPLKPHHTRADMAHFYGGELMHDDGPIAAHQASNTEAFMLSIPFLVGQARLQGRRVRTRVVGNTYSTVDHASGRNENKNSYTPGLCGGRHVTASHPGPDTPKHAQLSLPGSHGNVMCSHDESNLPHANTWYTVCRQYSCPAATPRVTLASRLAHAIVPSLTRGDFVMPSLRQCKEWGHTTGVYPRRDLRATFASNVAHYHAMKGVFTGFAMGRTTPAMNRALVFHADGSTFNSVSHFPVVLKYEMPTDGSDPFAGIDEDEGDISGIIQFWQSIINELQAAGGWFM</sequence>
<proteinExistence type="predicted"/>
<reference evidence="2 3" key="1">
    <citation type="submission" date="2020-02" db="EMBL/GenBank/DDBJ databases">
        <title>Draft genome sequence of Haematococcus lacustris strain NIES-144.</title>
        <authorList>
            <person name="Morimoto D."/>
            <person name="Nakagawa S."/>
            <person name="Yoshida T."/>
            <person name="Sawayama S."/>
        </authorList>
    </citation>
    <scope>NUCLEOTIDE SEQUENCE [LARGE SCALE GENOMIC DNA]</scope>
    <source>
        <strain evidence="2 3">NIES-144</strain>
    </source>
</reference>
<gene>
    <name evidence="2" type="ORF">HaLaN_19717</name>
</gene>
<name>A0A699ZU45_HAELA</name>